<dbReference type="AlphaFoldDB" id="A0A1H2B4X9"/>
<proteinExistence type="inferred from homology"/>
<dbReference type="InterPro" id="IPR042100">
    <property type="entry name" value="Bug_dom1"/>
</dbReference>
<evidence type="ECO:0000313" key="3">
    <source>
        <dbReference type="Proteomes" id="UP000243904"/>
    </source>
</evidence>
<dbReference type="EMBL" id="LT629750">
    <property type="protein sequence ID" value="SDT53261.1"/>
    <property type="molecule type" value="Genomic_DNA"/>
</dbReference>
<reference evidence="3" key="1">
    <citation type="submission" date="2016-10" db="EMBL/GenBank/DDBJ databases">
        <authorList>
            <person name="Varghese N."/>
            <person name="Submissions S."/>
        </authorList>
    </citation>
    <scope>NUCLEOTIDE SEQUENCE [LARGE SCALE GENOMIC DNA]</scope>
    <source>
        <strain evidence="3">GAS369</strain>
    </source>
</reference>
<comment type="similarity">
    <text evidence="1">Belongs to the UPF0065 (bug) family.</text>
</comment>
<evidence type="ECO:0000313" key="2">
    <source>
        <dbReference type="EMBL" id="SDT53261.1"/>
    </source>
</evidence>
<dbReference type="PANTHER" id="PTHR42928">
    <property type="entry name" value="TRICARBOXYLATE-BINDING PROTEIN"/>
    <property type="match status" value="1"/>
</dbReference>
<evidence type="ECO:0000256" key="1">
    <source>
        <dbReference type="ARBA" id="ARBA00006987"/>
    </source>
</evidence>
<dbReference type="CDD" id="cd13578">
    <property type="entry name" value="PBP2_Bug27"/>
    <property type="match status" value="1"/>
</dbReference>
<dbReference type="Gene3D" id="3.40.190.150">
    <property type="entry name" value="Bordetella uptake gene, domain 1"/>
    <property type="match status" value="1"/>
</dbReference>
<organism evidence="2 3">
    <name type="scientific">Bradyrhizobium canariense</name>
    <dbReference type="NCBI Taxonomy" id="255045"/>
    <lineage>
        <taxon>Bacteria</taxon>
        <taxon>Pseudomonadati</taxon>
        <taxon>Pseudomonadota</taxon>
        <taxon>Alphaproteobacteria</taxon>
        <taxon>Hyphomicrobiales</taxon>
        <taxon>Nitrobacteraceae</taxon>
        <taxon>Bradyrhizobium</taxon>
    </lineage>
</organism>
<dbReference type="PANTHER" id="PTHR42928:SF5">
    <property type="entry name" value="BLR1237 PROTEIN"/>
    <property type="match status" value="1"/>
</dbReference>
<accession>A0A1H2B4X9</accession>
<dbReference type="Gene3D" id="3.40.190.10">
    <property type="entry name" value="Periplasmic binding protein-like II"/>
    <property type="match status" value="1"/>
</dbReference>
<dbReference type="Pfam" id="PF03401">
    <property type="entry name" value="TctC"/>
    <property type="match status" value="1"/>
</dbReference>
<dbReference type="SUPFAM" id="SSF53850">
    <property type="entry name" value="Periplasmic binding protein-like II"/>
    <property type="match status" value="1"/>
</dbReference>
<sequence>MCSNVVDATRQVEDVRRSKDTFRADRRSILSHCAATILAVTMPSNAGANSDYPDRPIQIYVPFAAGSASDVITRILLGRMATSLGQNFVVENRPGAGGNTGTAAAAHAAPDGYTLVMSTSGPLAANKALFKELGYDPQKDFAPICLFATLPNIVVINAKLPPKTLIDLINYAKEHPKQLNYGSVGVGSSQHLAGAYFEQLTGTQLVHVPYRNIASYTPDFISGQVPVGFQLLPNVLGLIKSGDARALAVAGNERMTALPDVPTAAEAGLQGYESCAWLALLAPANIDKALVDKLYAAAQDATRDPKVRALFAEQGAKPTDLGPEDLKQFMASEISKWSEVIGKMGISPM</sequence>
<name>A0A1H2B4X9_9BRAD</name>
<protein>
    <submittedName>
        <fullName evidence="2">Tripartite-type tricarboxylate transporter, receptor component TctC</fullName>
    </submittedName>
</protein>
<gene>
    <name evidence="2" type="ORF">SAMN05444158_6796</name>
</gene>
<keyword evidence="3" id="KW-1185">Reference proteome</keyword>
<dbReference type="InterPro" id="IPR005064">
    <property type="entry name" value="BUG"/>
</dbReference>
<dbReference type="Proteomes" id="UP000243904">
    <property type="component" value="Chromosome I"/>
</dbReference>
<dbReference type="PIRSF" id="PIRSF017082">
    <property type="entry name" value="YflP"/>
    <property type="match status" value="1"/>
</dbReference>
<keyword evidence="2" id="KW-0675">Receptor</keyword>